<organism evidence="1 2">
    <name type="scientific">Frondihabitans sucicola</name>
    <dbReference type="NCBI Taxonomy" id="1268041"/>
    <lineage>
        <taxon>Bacteria</taxon>
        <taxon>Bacillati</taxon>
        <taxon>Actinomycetota</taxon>
        <taxon>Actinomycetes</taxon>
        <taxon>Micrococcales</taxon>
        <taxon>Microbacteriaceae</taxon>
        <taxon>Frondihabitans</taxon>
    </lineage>
</organism>
<dbReference type="EMBL" id="AP027732">
    <property type="protein sequence ID" value="BDZ48870.1"/>
    <property type="molecule type" value="Genomic_DNA"/>
</dbReference>
<evidence type="ECO:0000313" key="2">
    <source>
        <dbReference type="Proteomes" id="UP001321486"/>
    </source>
</evidence>
<accession>A0ABN6XYY8</accession>
<dbReference type="Proteomes" id="UP001321486">
    <property type="component" value="Chromosome"/>
</dbReference>
<evidence type="ECO:0000313" key="1">
    <source>
        <dbReference type="EMBL" id="BDZ48870.1"/>
    </source>
</evidence>
<proteinExistence type="predicted"/>
<gene>
    <name evidence="1" type="ORF">GCM10025867_11110</name>
</gene>
<reference evidence="2" key="1">
    <citation type="journal article" date="2019" name="Int. J. Syst. Evol. Microbiol.">
        <title>The Global Catalogue of Microorganisms (GCM) 10K type strain sequencing project: providing services to taxonomists for standard genome sequencing and annotation.</title>
        <authorList>
            <consortium name="The Broad Institute Genomics Platform"/>
            <consortium name="The Broad Institute Genome Sequencing Center for Infectious Disease"/>
            <person name="Wu L."/>
            <person name="Ma J."/>
        </authorList>
    </citation>
    <scope>NUCLEOTIDE SEQUENCE [LARGE SCALE GENOMIC DNA]</scope>
    <source>
        <strain evidence="2">NBRC 108728</strain>
    </source>
</reference>
<keyword evidence="2" id="KW-1185">Reference proteome</keyword>
<evidence type="ECO:0008006" key="3">
    <source>
        <dbReference type="Google" id="ProtNLM"/>
    </source>
</evidence>
<protein>
    <recommendedName>
        <fullName evidence="3">ABC transporter ATP-binding protein</fullName>
    </recommendedName>
</protein>
<sequence>MLLSSHLLAEVAQVADDVVVIVDGRIAGGGSVAALTDASEGGLESFYLDLVSGGVDDDTKAVR</sequence>
<name>A0ABN6XYY8_9MICO</name>